<dbReference type="AlphaFoldDB" id="S0P1L7"/>
<reference evidence="4 5" key="1">
    <citation type="submission" date="2013-03" db="EMBL/GenBank/DDBJ databases">
        <title>The Genome Sequence of Enterococcus saccharolyticus ATCC_43076 (Illumina only assembly).</title>
        <authorList>
            <consortium name="The Broad Institute Genomics Platform"/>
            <consortium name="The Broad Institute Genome Sequencing Center for Infectious Disease"/>
            <person name="Earl A."/>
            <person name="Russ C."/>
            <person name="Gilmore M."/>
            <person name="Surin D."/>
            <person name="Walker B."/>
            <person name="Young S."/>
            <person name="Zeng Q."/>
            <person name="Gargeya S."/>
            <person name="Fitzgerald M."/>
            <person name="Haas B."/>
            <person name="Abouelleil A."/>
            <person name="Allen A.W."/>
            <person name="Alvarado L."/>
            <person name="Arachchi H.M."/>
            <person name="Berlin A.M."/>
            <person name="Chapman S.B."/>
            <person name="Gainer-Dewar J."/>
            <person name="Goldberg J."/>
            <person name="Griggs A."/>
            <person name="Gujja S."/>
            <person name="Hansen M."/>
            <person name="Howarth C."/>
            <person name="Imamovic A."/>
            <person name="Ireland A."/>
            <person name="Larimer J."/>
            <person name="McCowan C."/>
            <person name="Murphy C."/>
            <person name="Pearson M."/>
            <person name="Poon T.W."/>
            <person name="Priest M."/>
            <person name="Roberts A."/>
            <person name="Saif S."/>
            <person name="Shea T."/>
            <person name="Sisk P."/>
            <person name="Sykes S."/>
            <person name="Wortman J."/>
            <person name="Nusbaum C."/>
            <person name="Birren B."/>
        </authorList>
    </citation>
    <scope>NUCLEOTIDE SEQUENCE [LARGE SCALE GENOMIC DNA]</scope>
    <source>
        <strain evidence="4 5">ATCC 43076</strain>
    </source>
</reference>
<dbReference type="GO" id="GO:0004022">
    <property type="term" value="F:alcohol dehydrogenase (NAD+) activity"/>
    <property type="evidence" value="ECO:0007669"/>
    <property type="project" value="TreeGrafter"/>
</dbReference>
<dbReference type="SUPFAM" id="SSF56796">
    <property type="entry name" value="Dehydroquinate synthase-like"/>
    <property type="match status" value="1"/>
</dbReference>
<comment type="caution">
    <text evidence="4">The sequence shown here is derived from an EMBL/GenBank/DDBJ whole genome shotgun (WGS) entry which is preliminary data.</text>
</comment>
<dbReference type="Pfam" id="PF00465">
    <property type="entry name" value="Fe-ADH"/>
    <property type="match status" value="1"/>
</dbReference>
<sequence>MNVSFFMPTQVFLEENVVQKKADLVRAYGKKAMIVTGKYSAKRSGAYQDITAVLDEAAIPFVLFDQVENNPSLETVLVGAALAEEEAVDFIIGIGGGSPLDAAKAVAVLTVNGLNVEALLQNDFKEALPILAIPTTAGTGSEVTPYSVLVKKDLETKVSFGNEWTFPKLALIDPKYTEAAPLKTILFTAVDAFTHSFEGYLSKRATLLSDALALSALAVFGQCLPALRNQEFSAALREKLMYVSLIGGLVITQTGVTSVHGMGYCYTYYQGIPHGQANAFLLRSYLAYVDTYEHDKIQQAMKVMGFSDTAVFLEQIDALVGKPRKLTAEEIARYTTQTMIQTRSLANTAGEVTEEVVSALWTTTNLELDS</sequence>
<dbReference type="eggNOG" id="COG1454">
    <property type="taxonomic scope" value="Bacteria"/>
</dbReference>
<dbReference type="PATRIC" id="fig|1139996.3.peg.2354"/>
<dbReference type="InterPro" id="IPR039697">
    <property type="entry name" value="Alcohol_dehydrogenase_Fe"/>
</dbReference>
<dbReference type="InterPro" id="IPR056798">
    <property type="entry name" value="ADH_Fe_C"/>
</dbReference>
<keyword evidence="5" id="KW-1185">Reference proteome</keyword>
<dbReference type="PROSITE" id="PS00913">
    <property type="entry name" value="ADH_IRON_1"/>
    <property type="match status" value="1"/>
</dbReference>
<dbReference type="HOGENOM" id="CLU_007207_0_0_9"/>
<dbReference type="Gene3D" id="1.20.1090.10">
    <property type="entry name" value="Dehydroquinate synthase-like - alpha domain"/>
    <property type="match status" value="1"/>
</dbReference>
<dbReference type="CDD" id="cd08181">
    <property type="entry name" value="PPD-like"/>
    <property type="match status" value="1"/>
</dbReference>
<name>S0P1L7_9ENTE</name>
<evidence type="ECO:0000313" key="4">
    <source>
        <dbReference type="EMBL" id="EOT25929.1"/>
    </source>
</evidence>
<dbReference type="STRING" id="41997.RV16_GL000055"/>
<keyword evidence="1" id="KW-0560">Oxidoreductase</keyword>
<accession>S0P1L7</accession>
<proteinExistence type="predicted"/>
<dbReference type="EMBL" id="AHYT01000012">
    <property type="protein sequence ID" value="EOT25929.1"/>
    <property type="molecule type" value="Genomic_DNA"/>
</dbReference>
<organism evidence="4 5">
    <name type="scientific">Enterococcus saccharolyticus subsp. saccharolyticus ATCC 43076</name>
    <dbReference type="NCBI Taxonomy" id="1139996"/>
    <lineage>
        <taxon>Bacteria</taxon>
        <taxon>Bacillati</taxon>
        <taxon>Bacillota</taxon>
        <taxon>Bacilli</taxon>
        <taxon>Lactobacillales</taxon>
        <taxon>Enterococcaceae</taxon>
        <taxon>Enterococcus</taxon>
    </lineage>
</organism>
<evidence type="ECO:0000256" key="1">
    <source>
        <dbReference type="ARBA" id="ARBA00023002"/>
    </source>
</evidence>
<dbReference type="InterPro" id="IPR001670">
    <property type="entry name" value="ADH_Fe/GldA"/>
</dbReference>
<dbReference type="InterPro" id="IPR018211">
    <property type="entry name" value="ADH_Fe_CS"/>
</dbReference>
<dbReference type="Proteomes" id="UP000014136">
    <property type="component" value="Unassembled WGS sequence"/>
</dbReference>
<feature type="domain" description="Fe-containing alcohol dehydrogenase-like C-terminal" evidence="3">
    <location>
        <begin position="188"/>
        <end position="319"/>
    </location>
</feature>
<dbReference type="Pfam" id="PF25137">
    <property type="entry name" value="ADH_Fe_C"/>
    <property type="match status" value="1"/>
</dbReference>
<dbReference type="OrthoDB" id="9815791at2"/>
<evidence type="ECO:0000259" key="2">
    <source>
        <dbReference type="Pfam" id="PF00465"/>
    </source>
</evidence>
<dbReference type="RefSeq" id="WP_016176152.1">
    <property type="nucleotide sequence ID" value="NZ_KE136391.1"/>
</dbReference>
<dbReference type="GO" id="GO:0046872">
    <property type="term" value="F:metal ion binding"/>
    <property type="evidence" value="ECO:0007669"/>
    <property type="project" value="InterPro"/>
</dbReference>
<feature type="domain" description="Alcohol dehydrogenase iron-type/glycerol dehydrogenase GldA" evidence="2">
    <location>
        <begin position="8"/>
        <end position="174"/>
    </location>
</feature>
<dbReference type="PANTHER" id="PTHR11496">
    <property type="entry name" value="ALCOHOL DEHYDROGENASE"/>
    <property type="match status" value="1"/>
</dbReference>
<dbReference type="FunFam" id="3.40.50.1970:FF:000003">
    <property type="entry name" value="Alcohol dehydrogenase, iron-containing"/>
    <property type="match status" value="1"/>
</dbReference>
<protein>
    <submittedName>
        <fullName evidence="4">Uncharacterized protein</fullName>
    </submittedName>
</protein>
<gene>
    <name evidence="4" type="ORF">OMQ_02399</name>
</gene>
<dbReference type="PANTHER" id="PTHR11496:SF104">
    <property type="entry name" value="3-DEOXY-ALPHA-D-MANNO-OCTULOSONATE 8-OXIDASE"/>
    <property type="match status" value="1"/>
</dbReference>
<evidence type="ECO:0000259" key="3">
    <source>
        <dbReference type="Pfam" id="PF25137"/>
    </source>
</evidence>
<evidence type="ECO:0000313" key="5">
    <source>
        <dbReference type="Proteomes" id="UP000014136"/>
    </source>
</evidence>
<dbReference type="Gene3D" id="3.40.50.1970">
    <property type="match status" value="1"/>
</dbReference>